<dbReference type="Proteomes" id="UP000004030">
    <property type="component" value="Unassembled WGS sequence"/>
</dbReference>
<evidence type="ECO:0000313" key="3">
    <source>
        <dbReference type="Proteomes" id="UP000004030"/>
    </source>
</evidence>
<keyword evidence="3" id="KW-1185">Reference proteome</keyword>
<accession>G6ECW5</accession>
<sequence>MHGGPIHAFARLLKGRRAGSWARGRTAVSRESAMRRRRSGKGLAARALTFRPEHGKFFEARRHASAVRPASARRTIASDYPHKRRTRPARSSARKDDLNTHDRRSQAASLPHISSNRGE</sequence>
<reference evidence="2 3" key="1">
    <citation type="journal article" date="2012" name="J. Bacteriol.">
        <title>Genome sequence of benzo(a)pyrene-degrading bacterium Novosphingobium pentaromativorans US6-1.</title>
        <authorList>
            <person name="Luo Y.R."/>
            <person name="Kang S.G."/>
            <person name="Kim S.J."/>
            <person name="Kim M.R."/>
            <person name="Li N."/>
            <person name="Lee J.H."/>
            <person name="Kwon K.K."/>
        </authorList>
    </citation>
    <scope>NUCLEOTIDE SEQUENCE [LARGE SCALE GENOMIC DNA]</scope>
    <source>
        <strain evidence="2 3">US6-1</strain>
    </source>
</reference>
<dbReference type="AlphaFoldDB" id="G6ECW5"/>
<evidence type="ECO:0000256" key="1">
    <source>
        <dbReference type="SAM" id="MobiDB-lite"/>
    </source>
</evidence>
<feature type="region of interest" description="Disordered" evidence="1">
    <location>
        <begin position="23"/>
        <end position="42"/>
    </location>
</feature>
<organism evidence="2 3">
    <name type="scientific">Novosphingobium pentaromativorans US6-1</name>
    <dbReference type="NCBI Taxonomy" id="1088721"/>
    <lineage>
        <taxon>Bacteria</taxon>
        <taxon>Pseudomonadati</taxon>
        <taxon>Pseudomonadota</taxon>
        <taxon>Alphaproteobacteria</taxon>
        <taxon>Sphingomonadales</taxon>
        <taxon>Sphingomonadaceae</taxon>
        <taxon>Novosphingobium</taxon>
    </lineage>
</organism>
<name>G6ECW5_9SPHN</name>
<feature type="region of interest" description="Disordered" evidence="1">
    <location>
        <begin position="61"/>
        <end position="119"/>
    </location>
</feature>
<feature type="compositionally biased region" description="Polar residues" evidence="1">
    <location>
        <begin position="106"/>
        <end position="119"/>
    </location>
</feature>
<gene>
    <name evidence="2" type="ORF">NSU_2186</name>
</gene>
<proteinExistence type="predicted"/>
<feature type="compositionally biased region" description="Basic and acidic residues" evidence="1">
    <location>
        <begin position="93"/>
        <end position="105"/>
    </location>
</feature>
<comment type="caution">
    <text evidence="2">The sequence shown here is derived from an EMBL/GenBank/DDBJ whole genome shotgun (WGS) entry which is preliminary data.</text>
</comment>
<dbReference type="EMBL" id="AGFM01000030">
    <property type="protein sequence ID" value="EHJ60804.1"/>
    <property type="molecule type" value="Genomic_DNA"/>
</dbReference>
<protein>
    <submittedName>
        <fullName evidence="2">Uncharacterized protein</fullName>
    </submittedName>
</protein>
<dbReference type="PATRIC" id="fig|1088721.3.peg.2165"/>
<evidence type="ECO:0000313" key="2">
    <source>
        <dbReference type="EMBL" id="EHJ60804.1"/>
    </source>
</evidence>